<dbReference type="AlphaFoldDB" id="A0AAI9ZKM1"/>
<dbReference type="GeneID" id="85475862"/>
<sequence length="179" mass="20426">MIICDREIVGLHAQSPRIRDRMGNVFLATKLSTTTVNPCHAHRCIAAPVSIIPKTVEHHSAQATRVKSFQERRNQKTISDRKRIVASQKFNRQVLTKSVPLQMTRLVCGVPHQRHGLRERTGTIRSLHATTEARRLLVFFGRAVSVWWLTSKSVTCRIENRGRGDRCQMKQSYSGLIFV</sequence>
<dbReference type="RefSeq" id="XP_060442018.1">
    <property type="nucleotide sequence ID" value="XM_060591000.1"/>
</dbReference>
<protein>
    <submittedName>
        <fullName evidence="1">Uncharacterized protein</fullName>
    </submittedName>
</protein>
<organism evidence="1 2">
    <name type="scientific">Colletotrichum phormii</name>
    <dbReference type="NCBI Taxonomy" id="359342"/>
    <lineage>
        <taxon>Eukaryota</taxon>
        <taxon>Fungi</taxon>
        <taxon>Dikarya</taxon>
        <taxon>Ascomycota</taxon>
        <taxon>Pezizomycotina</taxon>
        <taxon>Sordariomycetes</taxon>
        <taxon>Hypocreomycetidae</taxon>
        <taxon>Glomerellales</taxon>
        <taxon>Glomerellaceae</taxon>
        <taxon>Colletotrichum</taxon>
        <taxon>Colletotrichum acutatum species complex</taxon>
    </lineage>
</organism>
<keyword evidence="2" id="KW-1185">Reference proteome</keyword>
<reference evidence="1" key="1">
    <citation type="submission" date="2021-06" db="EMBL/GenBank/DDBJ databases">
        <title>Comparative genomics, transcriptomics and evolutionary studies reveal genomic signatures of adaptation to plant cell wall in hemibiotrophic fungi.</title>
        <authorList>
            <consortium name="DOE Joint Genome Institute"/>
            <person name="Baroncelli R."/>
            <person name="Diaz J.F."/>
            <person name="Benocci T."/>
            <person name="Peng M."/>
            <person name="Battaglia E."/>
            <person name="Haridas S."/>
            <person name="Andreopoulos W."/>
            <person name="Labutti K."/>
            <person name="Pangilinan J."/>
            <person name="Floch G.L."/>
            <person name="Makela M.R."/>
            <person name="Henrissat B."/>
            <person name="Grigoriev I.V."/>
            <person name="Crouch J.A."/>
            <person name="De Vries R.P."/>
            <person name="Sukno S.A."/>
            <person name="Thon M.R."/>
        </authorList>
    </citation>
    <scope>NUCLEOTIDE SEQUENCE</scope>
    <source>
        <strain evidence="1">CBS 102054</strain>
    </source>
</reference>
<name>A0AAI9ZKM1_9PEZI</name>
<evidence type="ECO:0000313" key="1">
    <source>
        <dbReference type="EMBL" id="KAK1633411.1"/>
    </source>
</evidence>
<gene>
    <name evidence="1" type="ORF">BDP81DRAFT_434847</name>
</gene>
<dbReference type="EMBL" id="JAHMHQ010000018">
    <property type="protein sequence ID" value="KAK1633411.1"/>
    <property type="molecule type" value="Genomic_DNA"/>
</dbReference>
<proteinExistence type="predicted"/>
<evidence type="ECO:0000313" key="2">
    <source>
        <dbReference type="Proteomes" id="UP001243989"/>
    </source>
</evidence>
<comment type="caution">
    <text evidence="1">The sequence shown here is derived from an EMBL/GenBank/DDBJ whole genome shotgun (WGS) entry which is preliminary data.</text>
</comment>
<accession>A0AAI9ZKM1</accession>
<dbReference type="Proteomes" id="UP001243989">
    <property type="component" value="Unassembled WGS sequence"/>
</dbReference>